<dbReference type="HOGENOM" id="CLU_1030386_0_0_1"/>
<protein>
    <submittedName>
        <fullName evidence="2">Uncharacterized protein</fullName>
    </submittedName>
</protein>
<evidence type="ECO:0000313" key="2">
    <source>
        <dbReference type="Ensembl" id="ENSCINP00000002661.3"/>
    </source>
</evidence>
<feature type="region of interest" description="Disordered" evidence="1">
    <location>
        <begin position="1"/>
        <end position="22"/>
    </location>
</feature>
<evidence type="ECO:0000256" key="1">
    <source>
        <dbReference type="SAM" id="MobiDB-lite"/>
    </source>
</evidence>
<proteinExistence type="predicted"/>
<dbReference type="InParanoid" id="F6SA98"/>
<feature type="compositionally biased region" description="Basic and acidic residues" evidence="1">
    <location>
        <begin position="1"/>
        <end position="11"/>
    </location>
</feature>
<reference evidence="2" key="3">
    <citation type="submission" date="2025-08" db="UniProtKB">
        <authorList>
            <consortium name="Ensembl"/>
        </authorList>
    </citation>
    <scope>IDENTIFICATION</scope>
</reference>
<reference evidence="2" key="4">
    <citation type="submission" date="2025-09" db="UniProtKB">
        <authorList>
            <consortium name="Ensembl"/>
        </authorList>
    </citation>
    <scope>IDENTIFICATION</scope>
</reference>
<dbReference type="AlphaFoldDB" id="F6SA98"/>
<dbReference type="EMBL" id="EAAA01001029">
    <property type="status" value="NOT_ANNOTATED_CDS"/>
    <property type="molecule type" value="Genomic_DNA"/>
</dbReference>
<organism evidence="2 3">
    <name type="scientific">Ciona intestinalis</name>
    <name type="common">Transparent sea squirt</name>
    <name type="synonym">Ascidia intestinalis</name>
    <dbReference type="NCBI Taxonomy" id="7719"/>
    <lineage>
        <taxon>Eukaryota</taxon>
        <taxon>Metazoa</taxon>
        <taxon>Chordata</taxon>
        <taxon>Tunicata</taxon>
        <taxon>Ascidiacea</taxon>
        <taxon>Phlebobranchia</taxon>
        <taxon>Cionidae</taxon>
        <taxon>Ciona</taxon>
    </lineage>
</organism>
<sequence>MAKVTRAERGIHPKGGLFGAQRQGMGEGLQDMGNGRHAGTWNTLAGHRGVRNFGLQMSEQNPFMLMGHGSTPSKVATKPTVKKYATGVQKVGTGDGGKVRMTRQPAKDLHLLRLKRTRMKSEMAKTRGLGIMVKTVKPQKDTAAIFQDRQITSTNLNMNKINPVFASNLPKVNSYPESRPTSKHTTVDKEIGGLTMFDLQNQINQQLVMPVPKQPPVQGTWIDRSKSMPVNKVSSNSFTPTMMVSHLSPVLNPFAGPHTLKHNVKLPKIS</sequence>
<keyword evidence="3" id="KW-1185">Reference proteome</keyword>
<evidence type="ECO:0000313" key="3">
    <source>
        <dbReference type="Proteomes" id="UP000008144"/>
    </source>
</evidence>
<dbReference type="Ensembl" id="ENSCINT00000002661.3">
    <property type="protein sequence ID" value="ENSCINP00000002661.3"/>
    <property type="gene ID" value="ENSCING00000001373.3"/>
</dbReference>
<reference evidence="3" key="1">
    <citation type="journal article" date="2002" name="Science">
        <title>The draft genome of Ciona intestinalis: insights into chordate and vertebrate origins.</title>
        <authorList>
            <person name="Dehal P."/>
            <person name="Satou Y."/>
            <person name="Campbell R.K."/>
            <person name="Chapman J."/>
            <person name="Degnan B."/>
            <person name="De Tomaso A."/>
            <person name="Davidson B."/>
            <person name="Di Gregorio A."/>
            <person name="Gelpke M."/>
            <person name="Goodstein D.M."/>
            <person name="Harafuji N."/>
            <person name="Hastings K.E."/>
            <person name="Ho I."/>
            <person name="Hotta K."/>
            <person name="Huang W."/>
            <person name="Kawashima T."/>
            <person name="Lemaire P."/>
            <person name="Martinez D."/>
            <person name="Meinertzhagen I.A."/>
            <person name="Necula S."/>
            <person name="Nonaka M."/>
            <person name="Putnam N."/>
            <person name="Rash S."/>
            <person name="Saiga H."/>
            <person name="Satake M."/>
            <person name="Terry A."/>
            <person name="Yamada L."/>
            <person name="Wang H.G."/>
            <person name="Awazu S."/>
            <person name="Azumi K."/>
            <person name="Boore J."/>
            <person name="Branno M."/>
            <person name="Chin-Bow S."/>
            <person name="DeSantis R."/>
            <person name="Doyle S."/>
            <person name="Francino P."/>
            <person name="Keys D.N."/>
            <person name="Haga S."/>
            <person name="Hayashi H."/>
            <person name="Hino K."/>
            <person name="Imai K.S."/>
            <person name="Inaba K."/>
            <person name="Kano S."/>
            <person name="Kobayashi K."/>
            <person name="Kobayashi M."/>
            <person name="Lee B.I."/>
            <person name="Makabe K.W."/>
            <person name="Manohar C."/>
            <person name="Matassi G."/>
            <person name="Medina M."/>
            <person name="Mochizuki Y."/>
            <person name="Mount S."/>
            <person name="Morishita T."/>
            <person name="Miura S."/>
            <person name="Nakayama A."/>
            <person name="Nishizaka S."/>
            <person name="Nomoto H."/>
            <person name="Ohta F."/>
            <person name="Oishi K."/>
            <person name="Rigoutsos I."/>
            <person name="Sano M."/>
            <person name="Sasaki A."/>
            <person name="Sasakura Y."/>
            <person name="Shoguchi E."/>
            <person name="Shin-i T."/>
            <person name="Spagnuolo A."/>
            <person name="Stainier D."/>
            <person name="Suzuki M.M."/>
            <person name="Tassy O."/>
            <person name="Takatori N."/>
            <person name="Tokuoka M."/>
            <person name="Yagi K."/>
            <person name="Yoshizaki F."/>
            <person name="Wada S."/>
            <person name="Zhang C."/>
            <person name="Hyatt P.D."/>
            <person name="Larimer F."/>
            <person name="Detter C."/>
            <person name="Doggett N."/>
            <person name="Glavina T."/>
            <person name="Hawkins T."/>
            <person name="Richardson P."/>
            <person name="Lucas S."/>
            <person name="Kohara Y."/>
            <person name="Levine M."/>
            <person name="Satoh N."/>
            <person name="Rokhsar D.S."/>
        </authorList>
    </citation>
    <scope>NUCLEOTIDE SEQUENCE [LARGE SCALE GENOMIC DNA]</scope>
</reference>
<dbReference type="Proteomes" id="UP000008144">
    <property type="component" value="Chromosome 12"/>
</dbReference>
<name>F6SA98_CIOIN</name>
<reference evidence="2" key="2">
    <citation type="journal article" date="2008" name="Genome Biol.">
        <title>Improved genome assembly and evidence-based global gene model set for the chordate Ciona intestinalis: new insight into intron and operon populations.</title>
        <authorList>
            <person name="Satou Y."/>
            <person name="Mineta K."/>
            <person name="Ogasawara M."/>
            <person name="Sasakura Y."/>
            <person name="Shoguchi E."/>
            <person name="Ueno K."/>
            <person name="Yamada L."/>
            <person name="Matsumoto J."/>
            <person name="Wasserscheid J."/>
            <person name="Dewar K."/>
            <person name="Wiley G.B."/>
            <person name="Macmil S.L."/>
            <person name="Roe B.A."/>
            <person name="Zeller R.W."/>
            <person name="Hastings K.E."/>
            <person name="Lemaire P."/>
            <person name="Lindquist E."/>
            <person name="Endo T."/>
            <person name="Hotta K."/>
            <person name="Inaba K."/>
        </authorList>
    </citation>
    <scope>NUCLEOTIDE SEQUENCE [LARGE SCALE GENOMIC DNA]</scope>
    <source>
        <strain evidence="2">wild type</strain>
    </source>
</reference>
<accession>F6SA98</accession>